<comment type="caution">
    <text evidence="1">The sequence shown here is derived from an EMBL/GenBank/DDBJ whole genome shotgun (WGS) entry which is preliminary data.</text>
</comment>
<evidence type="ECO:0000313" key="1">
    <source>
        <dbReference type="EMBL" id="PAV94365.1"/>
    </source>
</evidence>
<evidence type="ECO:0008006" key="3">
    <source>
        <dbReference type="Google" id="ProtNLM"/>
    </source>
</evidence>
<evidence type="ECO:0000313" key="2">
    <source>
        <dbReference type="Proteomes" id="UP000218796"/>
    </source>
</evidence>
<keyword evidence="2" id="KW-1185">Reference proteome</keyword>
<dbReference type="Proteomes" id="UP000218796">
    <property type="component" value="Unassembled WGS sequence"/>
</dbReference>
<sequence length="631" mass="72582">MDKKKLLKGCGILILLACGILLISKITHKENIPTGYYFFSEIHIITAKNQDEKLTDHNGRPLSPEKFAEWIEDKVREENNDFYLHYTEGSLYLYDWLGEKSKIETTTDTLVLNNNTYHFSVSHDGKLTLTRGNMCFLIDCKGVLTLDFSRNKNEKITAIEEQQKKSLVELKANYQHDKQQIAQNKFISDFIGQKIVQKPMSIKLPIDYILDEGDAYFLKNLLDENTINKYKNVTSTWIVHGNRYDIRVAYIKAEDNPFDINKIVKSDAIMPESVVYQEKQGAIYYDQNNNLTAVYTTYDKKEKEYCVAFAEGMKKATLDEIAKKYAIIKTLSAEDMGELLTPETASMAPKQFEDKFGKLFDSEALAKTLREELKNKLIIENLIQKQSSGIDGTHSFKFMPEFKDMITVHSGNISDLKREIENYYKLDDEKLSWRVGYQDEHVLIMEHSAQELNYISYYFIEDKGLIYQIAYNPFDNSHENEGTLADHLRVINSLRQLPEIKENHYSTKFITQHVGKYSNAQKLDEHDGLPIGLTQYLVALNVNNQDRWGALDSAGNMIINIKYTIEVSDWGYLVSNLDKCTAFKSGAVFCAKGLIDYKGHVLVPAKYKYIEQTDDALVLISSDGKKTLFKH</sequence>
<reference evidence="1 2" key="1">
    <citation type="submission" date="2017-08" db="EMBL/GenBank/DDBJ databases">
        <title>Draft Genome Sequence of Hafnia alvei CITHA-6 Isolated from Raw Bovine Milk.</title>
        <authorList>
            <person name="Culligan E.P."/>
            <person name="Mcsweeney A."/>
            <person name="O'Doherty C."/>
            <person name="Gleeson E."/>
            <person name="O'Riordan D."/>
            <person name="Sleator R.D."/>
        </authorList>
    </citation>
    <scope>NUCLEOTIDE SEQUENCE [LARGE SCALE GENOMIC DNA]</scope>
    <source>
        <strain evidence="1 2">CITHA-6</strain>
    </source>
</reference>
<gene>
    <name evidence="1" type="ORF">CJD50_21205</name>
</gene>
<proteinExistence type="predicted"/>
<dbReference type="EMBL" id="NQMS01000014">
    <property type="protein sequence ID" value="PAV94365.1"/>
    <property type="molecule type" value="Genomic_DNA"/>
</dbReference>
<dbReference type="AlphaFoldDB" id="A0A2A2M779"/>
<name>A0A2A2M779_9GAMM</name>
<organism evidence="1 2">
    <name type="scientific">Hafnia paralvei</name>
    <dbReference type="NCBI Taxonomy" id="546367"/>
    <lineage>
        <taxon>Bacteria</taxon>
        <taxon>Pseudomonadati</taxon>
        <taxon>Pseudomonadota</taxon>
        <taxon>Gammaproteobacteria</taxon>
        <taxon>Enterobacterales</taxon>
        <taxon>Hafniaceae</taxon>
        <taxon>Hafnia</taxon>
    </lineage>
</organism>
<accession>A0A2A2M779</accession>
<dbReference type="RefSeq" id="WP_039185827.1">
    <property type="nucleotide sequence ID" value="NZ_CALECD010000078.1"/>
</dbReference>
<protein>
    <recommendedName>
        <fullName evidence="3">WG repeat-containing protein</fullName>
    </recommendedName>
</protein>